<feature type="domain" description="Endonuclease/exonuclease/phosphatase" evidence="2">
    <location>
        <begin position="20"/>
        <end position="160"/>
    </location>
</feature>
<name>A0AA85FMQ0_9TREM</name>
<dbReference type="AlphaFoldDB" id="A0AA85FMQ0"/>
<dbReference type="CDD" id="cd09076">
    <property type="entry name" value="L1-EN"/>
    <property type="match status" value="1"/>
</dbReference>
<dbReference type="PANTHER" id="PTHR19446">
    <property type="entry name" value="REVERSE TRANSCRIPTASES"/>
    <property type="match status" value="1"/>
</dbReference>
<dbReference type="CDD" id="cd01650">
    <property type="entry name" value="RT_nLTR_like"/>
    <property type="match status" value="1"/>
</dbReference>
<dbReference type="GO" id="GO:0003824">
    <property type="term" value="F:catalytic activity"/>
    <property type="evidence" value="ECO:0007669"/>
    <property type="project" value="InterPro"/>
</dbReference>
<evidence type="ECO:0000259" key="2">
    <source>
        <dbReference type="Pfam" id="PF14529"/>
    </source>
</evidence>
<reference evidence="5" key="2">
    <citation type="submission" date="2023-11" db="UniProtKB">
        <authorList>
            <consortium name="WormBaseParasite"/>
        </authorList>
    </citation>
    <scope>IDENTIFICATION</scope>
</reference>
<dbReference type="Pfam" id="PF20049">
    <property type="entry name" value="DUF6451"/>
    <property type="match status" value="1"/>
</dbReference>
<keyword evidence="4" id="KW-1185">Reference proteome</keyword>
<accession>A0AA85FMQ0</accession>
<reference evidence="4" key="1">
    <citation type="submission" date="2022-06" db="EMBL/GenBank/DDBJ databases">
        <authorList>
            <person name="Berger JAMES D."/>
            <person name="Berger JAMES D."/>
        </authorList>
    </citation>
    <scope>NUCLEOTIDE SEQUENCE [LARGE SCALE GENOMIC DNA]</scope>
</reference>
<proteinExistence type="predicted"/>
<dbReference type="InterPro" id="IPR005135">
    <property type="entry name" value="Endo/exonuclease/phosphatase"/>
</dbReference>
<dbReference type="Pfam" id="PF00078">
    <property type="entry name" value="RVT_1"/>
    <property type="match status" value="1"/>
</dbReference>
<sequence length="700" mass="80848">MGISWTQDNQSIIQNKEAMNVIQCYVPTNDSNDDDKDQFYERLQSIIAKCSRKDLTILMGDLNAKVGVDNTGYEDVIGRHGLGETNENGERLANLCAFNKLVIGGTIFPRKRIHKTTWISPDHTTENQIDHICINKKFRRSMEDVRTRRGADIASDHHLVVAKMRLKLKKHWTTGQTALQRFNTAFLRDNDKLQEFKITLNNRFQALQDLLNEQDTTMEDNWKGIKEALTSTCQEVLCPKKHHHKEWISMGTLDKIQERKNKKLAINNSRTRAGKVKAQADYSEANREVKKSIKADKQKYMGELETAAEIATREGNMRQLYDTTKKLAGRYSKPERPVKDKEGKTITEIQEQRKRWAEYFEELLNRPSPLNPSNIEAAHTDLPINVTPPTIEEVKMAIRQIKSGKAAGPDTIPAEALKSDIEITANMLHLPFKKIGEEEQMPANWKEGYLIKIPKKGDLSKCENYRGISLLSVLGNVFNRVLLNRMKDAIDNQLQDQQAGFRKDRSCTDQIATLRIIVEQSVEWNSSLYINFIDFEKAFDSVDRRTLWKLLRHYGVQRYPKLIRWTMSINDKQGGTDADVKARIGKARAAFLQLKNIWNSKQPSTYFKVTNFNMNVKTVLLYGAETWRTTTSIIRKVQVFINSCLRKILNIHWPDTISNSVLWERTNQLTAEEEIRKRRWKWIGHTLRKSPICITTQTLT</sequence>
<dbReference type="InterPro" id="IPR036691">
    <property type="entry name" value="Endo/exonu/phosph_ase_sf"/>
</dbReference>
<evidence type="ECO:0000259" key="1">
    <source>
        <dbReference type="Pfam" id="PF00078"/>
    </source>
</evidence>
<protein>
    <recommendedName>
        <fullName evidence="6">Reverse transcriptase domain-containing protein</fullName>
    </recommendedName>
</protein>
<evidence type="ECO:0000313" key="5">
    <source>
        <dbReference type="WBParaSite" id="SRDH1_53680.1"/>
    </source>
</evidence>
<dbReference type="InterPro" id="IPR045609">
    <property type="entry name" value="DUF6451"/>
</dbReference>
<organism evidence="4 5">
    <name type="scientific">Schistosoma rodhaini</name>
    <dbReference type="NCBI Taxonomy" id="6188"/>
    <lineage>
        <taxon>Eukaryota</taxon>
        <taxon>Metazoa</taxon>
        <taxon>Spiralia</taxon>
        <taxon>Lophotrochozoa</taxon>
        <taxon>Platyhelminthes</taxon>
        <taxon>Trematoda</taxon>
        <taxon>Digenea</taxon>
        <taxon>Strigeidida</taxon>
        <taxon>Schistosomatoidea</taxon>
        <taxon>Schistosomatidae</taxon>
        <taxon>Schistosoma</taxon>
    </lineage>
</organism>
<feature type="domain" description="DUF6451" evidence="3">
    <location>
        <begin position="590"/>
        <end position="622"/>
    </location>
</feature>
<feature type="domain" description="Reverse transcriptase" evidence="1">
    <location>
        <begin position="453"/>
        <end position="571"/>
    </location>
</feature>
<evidence type="ECO:0008006" key="6">
    <source>
        <dbReference type="Google" id="ProtNLM"/>
    </source>
</evidence>
<dbReference type="Proteomes" id="UP000050792">
    <property type="component" value="Unassembled WGS sequence"/>
</dbReference>
<evidence type="ECO:0000259" key="3">
    <source>
        <dbReference type="Pfam" id="PF20049"/>
    </source>
</evidence>
<dbReference type="Pfam" id="PF14529">
    <property type="entry name" value="Exo_endo_phos_2"/>
    <property type="match status" value="1"/>
</dbReference>
<dbReference type="Gene3D" id="3.60.10.10">
    <property type="entry name" value="Endonuclease/exonuclease/phosphatase"/>
    <property type="match status" value="1"/>
</dbReference>
<dbReference type="SUPFAM" id="SSF56219">
    <property type="entry name" value="DNase I-like"/>
    <property type="match status" value="1"/>
</dbReference>
<dbReference type="WBParaSite" id="SRDH1_53680.1">
    <property type="protein sequence ID" value="SRDH1_53680.1"/>
    <property type="gene ID" value="SRDH1_53680"/>
</dbReference>
<dbReference type="InterPro" id="IPR000477">
    <property type="entry name" value="RT_dom"/>
</dbReference>
<evidence type="ECO:0000313" key="4">
    <source>
        <dbReference type="Proteomes" id="UP000050792"/>
    </source>
</evidence>